<protein>
    <submittedName>
        <fullName evidence="2">ROK family protein</fullName>
    </submittedName>
</protein>
<evidence type="ECO:0000313" key="2">
    <source>
        <dbReference type="EMBL" id="MFB9207663.1"/>
    </source>
</evidence>
<dbReference type="InterPro" id="IPR000600">
    <property type="entry name" value="ROK"/>
</dbReference>
<dbReference type="Gene3D" id="1.10.10.10">
    <property type="entry name" value="Winged helix-like DNA-binding domain superfamily/Winged helix DNA-binding domain"/>
    <property type="match status" value="1"/>
</dbReference>
<gene>
    <name evidence="2" type="ORF">ACFFV7_41230</name>
</gene>
<proteinExistence type="inferred from homology"/>
<dbReference type="SUPFAM" id="SSF53067">
    <property type="entry name" value="Actin-like ATPase domain"/>
    <property type="match status" value="1"/>
</dbReference>
<sequence>MAGLNGDPSVLRRLNSAAVLRVLHGALLSGAASGTTSQPGSMTLTEITKAMSVSRPTVEDVVESLLEQGLLNDLEPTGRVAGRPARRFGFRADAGHVVGIDVAPDWVHVLTADLVGTIVASHHAPVSRRADRPERLEAVRRAVARVLDDAAPGRRPVLGAAVATTGIVDAVGRVVLSNLPGWTGVDLSSELGDIIGAPIVVENDMRAGAAAERWIGAAMAADNVVYLHAGLRMGTGFLIDGRIPKGHHGGAGELTRAGGKRALKAYRRLLDHLPPADPANGSEEDGPPRDVRPLFEAAARHEPAAESAAKDFARRFVKAVEGLIVSIDPEVVVVGGSLALAGDIVAEPIRNHLAKACVFPPRIEVSRLGDDSVAQGAIRIALDQVEAQLFLTGNGH</sequence>
<dbReference type="InterPro" id="IPR036388">
    <property type="entry name" value="WH-like_DNA-bd_sf"/>
</dbReference>
<dbReference type="Pfam" id="PF00480">
    <property type="entry name" value="ROK"/>
    <property type="match status" value="2"/>
</dbReference>
<dbReference type="EMBL" id="JBHMEI010000063">
    <property type="protein sequence ID" value="MFB9207663.1"/>
    <property type="molecule type" value="Genomic_DNA"/>
</dbReference>
<accession>A0ABV5IUD1</accession>
<dbReference type="InterPro" id="IPR036390">
    <property type="entry name" value="WH_DNA-bd_sf"/>
</dbReference>
<dbReference type="SUPFAM" id="SSF46785">
    <property type="entry name" value="Winged helix' DNA-binding domain"/>
    <property type="match status" value="1"/>
</dbReference>
<dbReference type="PANTHER" id="PTHR18964">
    <property type="entry name" value="ROK (REPRESSOR, ORF, KINASE) FAMILY"/>
    <property type="match status" value="1"/>
</dbReference>
<dbReference type="Gene3D" id="3.30.420.40">
    <property type="match status" value="2"/>
</dbReference>
<keyword evidence="3" id="KW-1185">Reference proteome</keyword>
<dbReference type="InterPro" id="IPR043129">
    <property type="entry name" value="ATPase_NBD"/>
</dbReference>
<dbReference type="Proteomes" id="UP001589647">
    <property type="component" value="Unassembled WGS sequence"/>
</dbReference>
<evidence type="ECO:0000256" key="1">
    <source>
        <dbReference type="ARBA" id="ARBA00006479"/>
    </source>
</evidence>
<comment type="caution">
    <text evidence="2">The sequence shown here is derived from an EMBL/GenBank/DDBJ whole genome shotgun (WGS) entry which is preliminary data.</text>
</comment>
<name>A0ABV5IUD1_9ACTN</name>
<dbReference type="PANTHER" id="PTHR18964:SF149">
    <property type="entry name" value="BIFUNCTIONAL UDP-N-ACETYLGLUCOSAMINE 2-EPIMERASE_N-ACETYLMANNOSAMINE KINASE"/>
    <property type="match status" value="1"/>
</dbReference>
<organism evidence="2 3">
    <name type="scientific">Nonomuraea spiralis</name>
    <dbReference type="NCBI Taxonomy" id="46182"/>
    <lineage>
        <taxon>Bacteria</taxon>
        <taxon>Bacillati</taxon>
        <taxon>Actinomycetota</taxon>
        <taxon>Actinomycetes</taxon>
        <taxon>Streptosporangiales</taxon>
        <taxon>Streptosporangiaceae</taxon>
        <taxon>Nonomuraea</taxon>
    </lineage>
</organism>
<evidence type="ECO:0000313" key="3">
    <source>
        <dbReference type="Proteomes" id="UP001589647"/>
    </source>
</evidence>
<dbReference type="RefSeq" id="WP_189651284.1">
    <property type="nucleotide sequence ID" value="NZ_BMRC01000018.1"/>
</dbReference>
<comment type="similarity">
    <text evidence="1">Belongs to the ROK (NagC/XylR) family.</text>
</comment>
<reference evidence="2 3" key="1">
    <citation type="submission" date="2024-09" db="EMBL/GenBank/DDBJ databases">
        <authorList>
            <person name="Sun Q."/>
            <person name="Mori K."/>
        </authorList>
    </citation>
    <scope>NUCLEOTIDE SEQUENCE [LARGE SCALE GENOMIC DNA]</scope>
    <source>
        <strain evidence="2 3">CCM 3426</strain>
    </source>
</reference>